<feature type="compositionally biased region" description="Basic residues" evidence="1">
    <location>
        <begin position="292"/>
        <end position="310"/>
    </location>
</feature>
<evidence type="ECO:0000256" key="1">
    <source>
        <dbReference type="SAM" id="MobiDB-lite"/>
    </source>
</evidence>
<name>B9FXA0_ORYSJ</name>
<dbReference type="EMBL" id="CM000144">
    <property type="protein sequence ID" value="EEE67187.1"/>
    <property type="molecule type" value="Genomic_DNA"/>
</dbReference>
<protein>
    <submittedName>
        <fullName evidence="2">Uncharacterized protein</fullName>
    </submittedName>
</protein>
<organism evidence="2">
    <name type="scientific">Oryza sativa subsp. japonica</name>
    <name type="common">Rice</name>
    <dbReference type="NCBI Taxonomy" id="39947"/>
    <lineage>
        <taxon>Eukaryota</taxon>
        <taxon>Viridiplantae</taxon>
        <taxon>Streptophyta</taxon>
        <taxon>Embryophyta</taxon>
        <taxon>Tracheophyta</taxon>
        <taxon>Spermatophyta</taxon>
        <taxon>Magnoliopsida</taxon>
        <taxon>Liliopsida</taxon>
        <taxon>Poales</taxon>
        <taxon>Poaceae</taxon>
        <taxon>BOP clade</taxon>
        <taxon>Oryzoideae</taxon>
        <taxon>Oryzeae</taxon>
        <taxon>Oryzinae</taxon>
        <taxon>Oryza</taxon>
        <taxon>Oryza sativa</taxon>
    </lineage>
</organism>
<dbReference type="AlphaFoldDB" id="B9FXA0"/>
<accession>B9FXA0</accession>
<feature type="region of interest" description="Disordered" evidence="1">
    <location>
        <begin position="103"/>
        <end position="133"/>
    </location>
</feature>
<gene>
    <name evidence="2" type="ORF">OsJ_24282</name>
</gene>
<feature type="region of interest" description="Disordered" evidence="1">
    <location>
        <begin position="266"/>
        <end position="338"/>
    </location>
</feature>
<evidence type="ECO:0000313" key="2">
    <source>
        <dbReference type="EMBL" id="EEE67187.1"/>
    </source>
</evidence>
<dbReference type="Proteomes" id="UP000007752">
    <property type="component" value="Chromosome 7"/>
</dbReference>
<reference evidence="2" key="2">
    <citation type="submission" date="2008-12" db="EMBL/GenBank/DDBJ databases">
        <title>Improved gene annotation of the rice (Oryza sativa) genomes.</title>
        <authorList>
            <person name="Wang J."/>
            <person name="Li R."/>
            <person name="Fan W."/>
            <person name="Huang Q."/>
            <person name="Zhang J."/>
            <person name="Zhou Y."/>
            <person name="Hu Y."/>
            <person name="Zi S."/>
            <person name="Li J."/>
            <person name="Ni P."/>
            <person name="Zheng H."/>
            <person name="Zhang Y."/>
            <person name="Zhao M."/>
            <person name="Hao Q."/>
            <person name="McDermott J."/>
            <person name="Samudrala R."/>
            <person name="Kristiansen K."/>
            <person name="Wong G.K.-S."/>
        </authorList>
    </citation>
    <scope>NUCLEOTIDE SEQUENCE</scope>
</reference>
<proteinExistence type="predicted"/>
<feature type="compositionally biased region" description="Polar residues" evidence="1">
    <location>
        <begin position="280"/>
        <end position="291"/>
    </location>
</feature>
<sequence>MYVEESHFELIVSILDAAKGVPFAINALNPICVVPPEIPAEIHPEIPPQFPADIPHEIPADIPTVGGSDHPTTEEAEVREADIFDNEEEYIGVDDEHIYVPASKQQGQPGSEPQGAAATAQSGENGASASAMAAPEAQITDHDPQIYNIIHDPENPNIVKDALFPDMIALRKAVRHYAIVKGFEFAKDDVYLCVALLVMQIKVLPFEHTCSSTKLHEGKMATQGWCANRLHDWLKTNPGKGPTDCRKKLEEKYEIKLKYSKAWSDDMATEETPRKRRRPSNVNAEASSSAPNKKKHETPKKKRTPQKRRVLASSSAPPRTAPRRLSDWFEGSQPTNPA</sequence>
<reference evidence="2" key="1">
    <citation type="journal article" date="2005" name="PLoS Biol.">
        <title>The genomes of Oryza sativa: a history of duplications.</title>
        <authorList>
            <person name="Yu J."/>
            <person name="Wang J."/>
            <person name="Lin W."/>
            <person name="Li S."/>
            <person name="Li H."/>
            <person name="Zhou J."/>
            <person name="Ni P."/>
            <person name="Dong W."/>
            <person name="Hu S."/>
            <person name="Zeng C."/>
            <person name="Zhang J."/>
            <person name="Zhang Y."/>
            <person name="Li R."/>
            <person name="Xu Z."/>
            <person name="Li S."/>
            <person name="Li X."/>
            <person name="Zheng H."/>
            <person name="Cong L."/>
            <person name="Lin L."/>
            <person name="Yin J."/>
            <person name="Geng J."/>
            <person name="Li G."/>
            <person name="Shi J."/>
            <person name="Liu J."/>
            <person name="Lv H."/>
            <person name="Li J."/>
            <person name="Wang J."/>
            <person name="Deng Y."/>
            <person name="Ran L."/>
            <person name="Shi X."/>
            <person name="Wang X."/>
            <person name="Wu Q."/>
            <person name="Li C."/>
            <person name="Ren X."/>
            <person name="Wang J."/>
            <person name="Wang X."/>
            <person name="Li D."/>
            <person name="Liu D."/>
            <person name="Zhang X."/>
            <person name="Ji Z."/>
            <person name="Zhao W."/>
            <person name="Sun Y."/>
            <person name="Zhang Z."/>
            <person name="Bao J."/>
            <person name="Han Y."/>
            <person name="Dong L."/>
            <person name="Ji J."/>
            <person name="Chen P."/>
            <person name="Wu S."/>
            <person name="Liu J."/>
            <person name="Xiao Y."/>
            <person name="Bu D."/>
            <person name="Tan J."/>
            <person name="Yang L."/>
            <person name="Ye C."/>
            <person name="Zhang J."/>
            <person name="Xu J."/>
            <person name="Zhou Y."/>
            <person name="Yu Y."/>
            <person name="Zhang B."/>
            <person name="Zhuang S."/>
            <person name="Wei H."/>
            <person name="Liu B."/>
            <person name="Lei M."/>
            <person name="Yu H."/>
            <person name="Li Y."/>
            <person name="Xu H."/>
            <person name="Wei S."/>
            <person name="He X."/>
            <person name="Fang L."/>
            <person name="Zhang Z."/>
            <person name="Zhang Y."/>
            <person name="Huang X."/>
            <person name="Su Z."/>
            <person name="Tong W."/>
            <person name="Li J."/>
            <person name="Tong Z."/>
            <person name="Li S."/>
            <person name="Ye J."/>
            <person name="Wang L."/>
            <person name="Fang L."/>
            <person name="Lei T."/>
            <person name="Chen C."/>
            <person name="Chen H."/>
            <person name="Xu Z."/>
            <person name="Li H."/>
            <person name="Huang H."/>
            <person name="Zhang F."/>
            <person name="Xu H."/>
            <person name="Li N."/>
            <person name="Zhao C."/>
            <person name="Li S."/>
            <person name="Dong L."/>
            <person name="Huang Y."/>
            <person name="Li L."/>
            <person name="Xi Y."/>
            <person name="Qi Q."/>
            <person name="Li W."/>
            <person name="Zhang B."/>
            <person name="Hu W."/>
            <person name="Zhang Y."/>
            <person name="Tian X."/>
            <person name="Jiao Y."/>
            <person name="Liang X."/>
            <person name="Jin J."/>
            <person name="Gao L."/>
            <person name="Zheng W."/>
            <person name="Hao B."/>
            <person name="Liu S."/>
            <person name="Wang W."/>
            <person name="Yuan L."/>
            <person name="Cao M."/>
            <person name="McDermott J."/>
            <person name="Samudrala R."/>
            <person name="Wang J."/>
            <person name="Wong G.K."/>
            <person name="Yang H."/>
        </authorList>
    </citation>
    <scope>NUCLEOTIDE SEQUENCE [LARGE SCALE GENOMIC DNA]</scope>
</reference>